<dbReference type="EMBL" id="JBHSLV010000029">
    <property type="protein sequence ID" value="MFC5394242.1"/>
    <property type="molecule type" value="Genomic_DNA"/>
</dbReference>
<protein>
    <recommendedName>
        <fullName evidence="3">ASCH domain-containing protein</fullName>
    </recommendedName>
</protein>
<organism evidence="1 2">
    <name type="scientific">Bosea vestrisii</name>
    <dbReference type="NCBI Taxonomy" id="151416"/>
    <lineage>
        <taxon>Bacteria</taxon>
        <taxon>Pseudomonadati</taxon>
        <taxon>Pseudomonadota</taxon>
        <taxon>Alphaproteobacteria</taxon>
        <taxon>Hyphomicrobiales</taxon>
        <taxon>Boseaceae</taxon>
        <taxon>Bosea</taxon>
    </lineage>
</organism>
<dbReference type="RefSeq" id="WP_377009438.1">
    <property type="nucleotide sequence ID" value="NZ_JBHSLV010000029.1"/>
</dbReference>
<sequence length="288" mass="31737">MRINKGLIIADPWIGYILGGTKDWEMRSSATSHRGWFGLIRKGTGAVYGVARLIDVGGPLSPAEMTAAYAHHRIPDHMIRSGEVAKWNTPWVLADVRVLSCPVSYKHKSGAVTWVELDQAATEGLASALRGIISFDSKAIDPLSEAFVEKPQSKALSQPLAEPRKLIPPVAMSFGSHWIGKIEINEANLRNNHFYLRPLINRFPADVIGGSNKSSAARKEVTIDWGGPESVQTDIDGKDKKFFRARGWIGAFYKLNSAQAGDVVVIEETARYRYRVRLQKADVVGGRS</sequence>
<comment type="caution">
    <text evidence="1">The sequence shown here is derived from an EMBL/GenBank/DDBJ whole genome shotgun (WGS) entry which is preliminary data.</text>
</comment>
<gene>
    <name evidence="1" type="ORF">ACFPPC_16500</name>
</gene>
<keyword evidence="2" id="KW-1185">Reference proteome</keyword>
<name>A0ABW0HCB0_9HYPH</name>
<evidence type="ECO:0008006" key="3">
    <source>
        <dbReference type="Google" id="ProtNLM"/>
    </source>
</evidence>
<proteinExistence type="predicted"/>
<evidence type="ECO:0000313" key="1">
    <source>
        <dbReference type="EMBL" id="MFC5394242.1"/>
    </source>
</evidence>
<dbReference type="SUPFAM" id="SSF88697">
    <property type="entry name" value="PUA domain-like"/>
    <property type="match status" value="1"/>
</dbReference>
<evidence type="ECO:0000313" key="2">
    <source>
        <dbReference type="Proteomes" id="UP001596104"/>
    </source>
</evidence>
<dbReference type="InterPro" id="IPR015947">
    <property type="entry name" value="PUA-like_sf"/>
</dbReference>
<accession>A0ABW0HCB0</accession>
<reference evidence="2" key="1">
    <citation type="journal article" date="2019" name="Int. J. Syst. Evol. Microbiol.">
        <title>The Global Catalogue of Microorganisms (GCM) 10K type strain sequencing project: providing services to taxonomists for standard genome sequencing and annotation.</title>
        <authorList>
            <consortium name="The Broad Institute Genomics Platform"/>
            <consortium name="The Broad Institute Genome Sequencing Center for Infectious Disease"/>
            <person name="Wu L."/>
            <person name="Ma J."/>
        </authorList>
    </citation>
    <scope>NUCLEOTIDE SEQUENCE [LARGE SCALE GENOMIC DNA]</scope>
    <source>
        <strain evidence="2">CGMCC 1.16326</strain>
    </source>
</reference>
<dbReference type="Gene3D" id="2.30.130.30">
    <property type="entry name" value="Hypothetical protein"/>
    <property type="match status" value="1"/>
</dbReference>
<dbReference type="Proteomes" id="UP001596104">
    <property type="component" value="Unassembled WGS sequence"/>
</dbReference>